<dbReference type="GO" id="GO:0006412">
    <property type="term" value="P:translation"/>
    <property type="evidence" value="ECO:0007669"/>
    <property type="project" value="InterPro"/>
</dbReference>
<keyword evidence="2 5" id="KW-0689">Ribosomal protein</keyword>
<dbReference type="GO" id="GO:1990904">
    <property type="term" value="C:ribonucleoprotein complex"/>
    <property type="evidence" value="ECO:0007669"/>
    <property type="project" value="UniProtKB-KW"/>
</dbReference>
<dbReference type="GO" id="GO:0005840">
    <property type="term" value="C:ribosome"/>
    <property type="evidence" value="ECO:0007669"/>
    <property type="project" value="UniProtKB-KW"/>
</dbReference>
<accession>A4D1M5</accession>
<dbReference type="GO" id="GO:0003735">
    <property type="term" value="F:structural constituent of ribosome"/>
    <property type="evidence" value="ECO:0007669"/>
    <property type="project" value="InterPro"/>
</dbReference>
<dbReference type="Gene3D" id="3.30.420.80">
    <property type="entry name" value="Ribosomal protein S11"/>
    <property type="match status" value="1"/>
</dbReference>
<protein>
    <submittedName>
        <fullName evidence="5">Similar to ribosomal protein S14</fullName>
    </submittedName>
</protein>
<dbReference type="InterPro" id="IPR001971">
    <property type="entry name" value="Ribosomal_uS11"/>
</dbReference>
<feature type="region of interest" description="Disordered" evidence="4">
    <location>
        <begin position="304"/>
        <end position="350"/>
    </location>
</feature>
<evidence type="ECO:0000256" key="4">
    <source>
        <dbReference type="SAM" id="MobiDB-lite"/>
    </source>
</evidence>
<reference evidence="5" key="2">
    <citation type="submission" date="2004-06" db="EMBL/GenBank/DDBJ databases">
        <authorList>
            <person name="Scherer S.W."/>
            <person name="Cheung J."/>
            <person name="MacDonald J.R."/>
            <person name="Osborne L.R."/>
            <person name="Nakabayashi K."/>
            <person name="Herbrick J.-A."/>
            <person name="Carson A.R."/>
            <person name="Parker-Katiraee L."/>
            <person name="Skaug J."/>
            <person name="Khaja R."/>
            <person name="Zhang J."/>
            <person name="Hudek A.K."/>
            <person name="Li M."/>
            <person name="Haddad M."/>
            <person name="Duggan G.E."/>
            <person name="Fernandez B.A."/>
            <person name="Kanematsu E."/>
            <person name="Gentles S."/>
            <person name="Christopoulos C.C."/>
            <person name="Choufani S."/>
            <person name="Kwasnicka D."/>
            <person name="Zheng X.H."/>
            <person name="Nusskern D."/>
            <person name="Zhang Q."/>
            <person name="Gu Z."/>
            <person name="Lu F."/>
            <person name="Zeesman S."/>
            <person name="Teshima I."/>
            <person name="Chitayat D."/>
            <person name="Shuman C."/>
            <person name="Weksberg R."/>
            <person name="Zackai E.H."/>
            <person name="Grebe T.A."/>
            <person name="Cox S.R."/>
            <person name="Kirkpatrick S.J."/>
            <person name="Rahman N."/>
            <person name="Friedman J.M."/>
            <person name="Heng H.H.Q."/>
            <person name="Pelicci P."/>
            <person name="Lococo F."/>
            <person name="Belloni E."/>
            <person name="Shaffer L.G."/>
            <person name="Morton C.C."/>
            <person name="Pober B."/>
            <person name="Gusella J."/>
            <person name="Bruns G."/>
            <person name="Korf B.R."/>
            <person name="Quade B.J."/>
            <person name="Ligon A.H."/>
            <person name="Ferguson H."/>
            <person name="Higgins A.W."/>
            <person name="Leach N.T."/>
            <person name="Herrick S.R."/>
            <person name="Lemyre E."/>
            <person name="Farra C.G."/>
            <person name="Kim H.-G."/>
            <person name="Summers A.M."/>
            <person name="Gripp K.W."/>
            <person name="Roberts W."/>
            <person name="Szatmari P."/>
            <person name="Winsor E.J.T."/>
            <person name="Grzeschik K.-H."/>
            <person name="Teebi A."/>
            <person name="Minassian B.A."/>
            <person name="Kere J."/>
            <person name="Armengol L."/>
            <person name="Pujana M.Angel."/>
            <person name="Estivill X."/>
            <person name="Wilson M.D."/>
            <person name="Koop B.F."/>
            <person name="Tosi S."/>
            <person name="Moore G.E."/>
            <person name="Boright A.P."/>
            <person name="Zlotorynski E."/>
            <person name="Kerem B."/>
            <person name="Kroisel P.M."/>
            <person name="Petek E."/>
            <person name="Oscier D.G."/>
            <person name="Mould S.J."/>
            <person name="Doehner H."/>
            <person name="Doehner K."/>
            <person name="Rommens J.M."/>
            <person name="Vincent J.B."/>
            <person name="Venter J.C."/>
            <person name="Li P.W."/>
            <person name="Mural R.J."/>
            <person name="Adams M.D."/>
            <person name="Tsui L.-C."/>
        </authorList>
    </citation>
    <scope>NUCLEOTIDE SEQUENCE</scope>
</reference>
<feature type="compositionally biased region" description="Basic and acidic residues" evidence="4">
    <location>
        <begin position="198"/>
        <end position="222"/>
    </location>
</feature>
<dbReference type="AlphaFoldDB" id="A4D1M5"/>
<dbReference type="PANTHER" id="PTHR11759">
    <property type="entry name" value="40S RIBOSOMAL PROTEIN S14/30S RIBOSOMAL PROTEIN S11"/>
    <property type="match status" value="1"/>
</dbReference>
<name>A4D1M5_HUMAN</name>
<sequence length="350" mass="38559">MKEQADQDESSPCTAMLTAQDVVQRCKELGITALHIKLLATGGNRTKTPGPGVRLVPRALACSGALDTYLQVLRRIGYWRSGFQTQRYWNEEDSGSLMSFLGFGRVQSPHTVHRPVAMLMVPPEAVASPSQAEECSLLRSSLVSQKKLPLEAFEAQLWVLWLGQNPCIIPTRRLAEPLSVVGLEALFLLKAANTRLSKDRMSQGHQAKEEHRQKPDMQRETRYQGPGCMGEVEMLGQYINLHCWTKLAQFLSLGARKPHGQPLDVCSASGNPNGRNGKQTAEDNFYKQDGLWLWIPGSNFSVPKQATGTAANRAAETTHPPIKVKPAPNPSPRRNGDSQKICLSLSPLSS</sequence>
<dbReference type="Pfam" id="PF00411">
    <property type="entry name" value="Ribosomal_S11"/>
    <property type="match status" value="1"/>
</dbReference>
<keyword evidence="3" id="KW-0687">Ribonucleoprotein</keyword>
<reference evidence="5" key="1">
    <citation type="journal article" date="2003" name="Science">
        <title>Human chromosome 7: DNA sequence and biology.</title>
        <authorList>
            <person name="Scherer S.W."/>
            <person name="Cheung J."/>
            <person name="MacDonald J.R."/>
            <person name="Osborne L.R."/>
            <person name="Nakabayashi K."/>
            <person name="Herbrick J.A."/>
            <person name="Carson A.R."/>
            <person name="Parker-Katiraee L."/>
            <person name="Skaug J."/>
            <person name="Khaja R."/>
            <person name="Zhang J."/>
            <person name="Hudek A.K."/>
            <person name="Li M."/>
            <person name="Haddad M."/>
            <person name="Duggan G.E."/>
            <person name="Fernandez B.A."/>
            <person name="Kanematsu E."/>
            <person name="Gentles S."/>
            <person name="Christopoulos C.C."/>
            <person name="Choufani S."/>
            <person name="Kwasnicka D."/>
            <person name="Zheng X.H."/>
            <person name="Lai Z."/>
            <person name="Nusskern D."/>
            <person name="Zhang Q."/>
            <person name="Gu Z."/>
            <person name="Lu F."/>
            <person name="Zeesman S."/>
            <person name="Nowaczyk M.J."/>
            <person name="Teshima I."/>
            <person name="Chitayat D."/>
            <person name="Shuman C."/>
            <person name="Weksberg R."/>
            <person name="Zackai E.H."/>
            <person name="Grebe T.A."/>
            <person name="Cox S.R."/>
            <person name="Kirkpatrick S.J."/>
            <person name="Rahman N."/>
            <person name="Friedman J.M."/>
            <person name="Heng H.H."/>
            <person name="Pelicci P.G."/>
            <person name="Lo-Coco F."/>
            <person name="Belloni E."/>
            <person name="Shaffer L.G."/>
            <person name="Pober B."/>
            <person name="Morton C.C."/>
            <person name="Gusella J.F."/>
            <person name="Bruns G.A."/>
            <person name="Korf B.R."/>
            <person name="Quade B.J."/>
            <person name="Ligon A.H."/>
            <person name="Ferguson H."/>
            <person name="Higgins A.W."/>
            <person name="Leach N.T."/>
            <person name="Herrick S.R."/>
            <person name="Lemyre E."/>
            <person name="Farra C.G."/>
            <person name="Kim H.G."/>
            <person name="Summers A.M."/>
            <person name="Gripp K.W."/>
            <person name="Roberts W."/>
            <person name="Szatmari P."/>
            <person name="Winsor E.J."/>
            <person name="Grzeschik K.H."/>
            <person name="Teebi A."/>
            <person name="Minassian B.A."/>
            <person name="Kere J."/>
            <person name="Armengol L."/>
            <person name="Pujana M.A."/>
            <person name="Estivill X."/>
            <person name="Wilson M.D."/>
            <person name="Koop B.F."/>
            <person name="Tosi S."/>
            <person name="Moore G.E."/>
            <person name="Boright A.P."/>
            <person name="Zlotorynski E."/>
            <person name="Kerem B."/>
            <person name="Kroisel P.M."/>
            <person name="Petek E."/>
            <person name="Oscier D.G."/>
            <person name="Mould S.J."/>
            <person name="Dohner H."/>
            <person name="Dohner K."/>
            <person name="Rommens J.M."/>
            <person name="Vincent J.B."/>
            <person name="Venter J.C."/>
            <person name="Li P.W."/>
            <person name="Mural R.J."/>
            <person name="Adams M.D."/>
            <person name="Tsui L.C."/>
        </authorList>
    </citation>
    <scope>NUCLEOTIDE SEQUENCE [LARGE SCALE GENOMIC DNA]</scope>
</reference>
<gene>
    <name evidence="5" type="primary">LOC401404</name>
    <name evidence="5" type="ORF">tcag7.1149</name>
</gene>
<evidence type="ECO:0000256" key="2">
    <source>
        <dbReference type="ARBA" id="ARBA00022980"/>
    </source>
</evidence>
<comment type="similarity">
    <text evidence="1">Belongs to the universal ribosomal protein uS11 family.</text>
</comment>
<feature type="region of interest" description="Disordered" evidence="4">
    <location>
        <begin position="198"/>
        <end position="224"/>
    </location>
</feature>
<evidence type="ECO:0000256" key="3">
    <source>
        <dbReference type="ARBA" id="ARBA00023274"/>
    </source>
</evidence>
<organism evidence="5">
    <name type="scientific">Homo sapiens</name>
    <name type="common">Human</name>
    <dbReference type="NCBI Taxonomy" id="9606"/>
    <lineage>
        <taxon>Eukaryota</taxon>
        <taxon>Metazoa</taxon>
        <taxon>Chordata</taxon>
        <taxon>Craniata</taxon>
        <taxon>Vertebrata</taxon>
        <taxon>Euteleostomi</taxon>
        <taxon>Mammalia</taxon>
        <taxon>Eutheria</taxon>
        <taxon>Euarchontoglires</taxon>
        <taxon>Primates</taxon>
        <taxon>Haplorrhini</taxon>
        <taxon>Catarrhini</taxon>
        <taxon>Hominidae</taxon>
        <taxon>Homo</taxon>
    </lineage>
</organism>
<evidence type="ECO:0000313" key="5">
    <source>
        <dbReference type="EMBL" id="EAL24078.1"/>
    </source>
</evidence>
<evidence type="ECO:0000256" key="1">
    <source>
        <dbReference type="ARBA" id="ARBA00006194"/>
    </source>
</evidence>
<dbReference type="EMBL" id="CH236950">
    <property type="protein sequence ID" value="EAL24078.1"/>
    <property type="molecule type" value="Genomic_DNA"/>
</dbReference>
<dbReference type="InterPro" id="IPR036967">
    <property type="entry name" value="Ribosomal_uS11_sf"/>
</dbReference>
<dbReference type="SUPFAM" id="SSF53137">
    <property type="entry name" value="Translational machinery components"/>
    <property type="match status" value="1"/>
</dbReference>
<proteinExistence type="inferred from homology"/>